<dbReference type="Proteomes" id="UP000074108">
    <property type="component" value="Unassembled WGS sequence"/>
</dbReference>
<evidence type="ECO:0000313" key="4">
    <source>
        <dbReference type="Proteomes" id="UP000074108"/>
    </source>
</evidence>
<keyword evidence="4" id="KW-1185">Reference proteome</keyword>
<protein>
    <submittedName>
        <fullName evidence="3">Cell wall protein</fullName>
    </submittedName>
</protein>
<evidence type="ECO:0000256" key="2">
    <source>
        <dbReference type="SAM" id="SignalP"/>
    </source>
</evidence>
<feature type="transmembrane region" description="Helical" evidence="1">
    <location>
        <begin position="178"/>
        <end position="201"/>
    </location>
</feature>
<keyword evidence="1" id="KW-1133">Transmembrane helix</keyword>
<keyword evidence="1" id="KW-0812">Transmembrane</keyword>
<dbReference type="AlphaFoldDB" id="A0A147K4Q2"/>
<feature type="signal peptide" evidence="2">
    <location>
        <begin position="1"/>
        <end position="29"/>
    </location>
</feature>
<accession>A0A147K4Q2</accession>
<reference evidence="3 4" key="1">
    <citation type="journal article" date="2016" name="Front. Microbiol.">
        <title>Microevolution Analysis of Bacillus coahuilensis Unveils Differences in Phosphorus Acquisition Strategies and Their Regulation.</title>
        <authorList>
            <person name="Gomez-Lunar Z."/>
            <person name="Hernandez-Gonzalez I."/>
            <person name="Rodriguez-Torres M.D."/>
            <person name="Souza V."/>
            <person name="Olmedo-Alvarez G."/>
        </authorList>
    </citation>
    <scope>NUCLEOTIDE SEQUENCE [LARGE SCALE GENOMIC DNA]</scope>
    <source>
        <strain evidence="4">p1.1.43</strain>
    </source>
</reference>
<evidence type="ECO:0000313" key="3">
    <source>
        <dbReference type="EMBL" id="KUP04427.1"/>
    </source>
</evidence>
<keyword evidence="1" id="KW-0472">Membrane</keyword>
<name>A0A147K4Q2_9BACI</name>
<comment type="caution">
    <text evidence="3">The sequence shown here is derived from an EMBL/GenBank/DDBJ whole genome shotgun (WGS) entry which is preliminary data.</text>
</comment>
<dbReference type="STRING" id="1150625.Q75_15675"/>
<dbReference type="EMBL" id="LDYG01000051">
    <property type="protein sequence ID" value="KUP04427.1"/>
    <property type="molecule type" value="Genomic_DNA"/>
</dbReference>
<sequence>MRNRSLLRYLVILLPVLLMCMTGVNYAAAAPNDTIPEVDIATTPTGVLFDVSNMKPGDWADRSIKVSNKGREDFTYKMTVHLKSGSKKLYNELMVRVSDSKSELYYGKIGDFKGLDSRMLAKSEEEELSYTVEFPAQLGNDYQGLQTEIEFKFFVEGTIGGLLPVDGPRLPDTATSTFTLLAIGGLLTAAGFSLVMVNKLLRYRSELTR</sequence>
<dbReference type="OrthoDB" id="2566057at2"/>
<organism evidence="3 4">
    <name type="scientific">Bacillus coahuilensis p1.1.43</name>
    <dbReference type="NCBI Taxonomy" id="1150625"/>
    <lineage>
        <taxon>Bacteria</taxon>
        <taxon>Bacillati</taxon>
        <taxon>Bacillota</taxon>
        <taxon>Bacilli</taxon>
        <taxon>Bacillales</taxon>
        <taxon>Bacillaceae</taxon>
        <taxon>Bacillus</taxon>
    </lineage>
</organism>
<gene>
    <name evidence="3" type="ORF">Q75_15675</name>
</gene>
<dbReference type="RefSeq" id="WP_059351896.1">
    <property type="nucleotide sequence ID" value="NZ_LDYG01000051.1"/>
</dbReference>
<keyword evidence="2" id="KW-0732">Signal</keyword>
<feature type="chain" id="PRO_5007549656" evidence="2">
    <location>
        <begin position="30"/>
        <end position="209"/>
    </location>
</feature>
<evidence type="ECO:0000256" key="1">
    <source>
        <dbReference type="SAM" id="Phobius"/>
    </source>
</evidence>
<proteinExistence type="predicted"/>
<dbReference type="PATRIC" id="fig|1150625.3.peg.3275"/>